<evidence type="ECO:0000259" key="7">
    <source>
        <dbReference type="Pfam" id="PF06817"/>
    </source>
</evidence>
<keyword evidence="3" id="KW-0540">Nuclease</keyword>
<dbReference type="SUPFAM" id="SSF56672">
    <property type="entry name" value="DNA/RNA polymerases"/>
    <property type="match status" value="1"/>
</dbReference>
<evidence type="ECO:0000256" key="3">
    <source>
        <dbReference type="ARBA" id="ARBA00022722"/>
    </source>
</evidence>
<organism evidence="9 10">
    <name type="scientific">Sakesphorus luctuosus</name>
    <dbReference type="NCBI Taxonomy" id="419690"/>
    <lineage>
        <taxon>Eukaryota</taxon>
        <taxon>Metazoa</taxon>
        <taxon>Chordata</taxon>
        <taxon>Craniata</taxon>
        <taxon>Vertebrata</taxon>
        <taxon>Euteleostomi</taxon>
        <taxon>Archelosauria</taxon>
        <taxon>Archosauria</taxon>
        <taxon>Dinosauria</taxon>
        <taxon>Saurischia</taxon>
        <taxon>Theropoda</taxon>
        <taxon>Coelurosauria</taxon>
        <taxon>Aves</taxon>
        <taxon>Neognathae</taxon>
        <taxon>Neoaves</taxon>
        <taxon>Telluraves</taxon>
        <taxon>Australaves</taxon>
        <taxon>Passeriformes</taxon>
        <taxon>Thamnophilidae</taxon>
        <taxon>Sakesphorus</taxon>
    </lineage>
</organism>
<protein>
    <submittedName>
        <fullName evidence="9">POK18 protein</fullName>
    </submittedName>
</protein>
<keyword evidence="1" id="KW-0808">Transferase</keyword>
<dbReference type="InterPro" id="IPR043128">
    <property type="entry name" value="Rev_trsase/Diguanyl_cyclase"/>
</dbReference>
<dbReference type="GO" id="GO:0003964">
    <property type="term" value="F:RNA-directed DNA polymerase activity"/>
    <property type="evidence" value="ECO:0007669"/>
    <property type="project" value="UniProtKB-KW"/>
</dbReference>
<evidence type="ECO:0000313" key="9">
    <source>
        <dbReference type="EMBL" id="NXG12783.1"/>
    </source>
</evidence>
<keyword evidence="6" id="KW-0695">RNA-directed DNA polymerase</keyword>
<dbReference type="InterPro" id="IPR043502">
    <property type="entry name" value="DNA/RNA_pol_sf"/>
</dbReference>
<dbReference type="EMBL" id="VWZD01021522">
    <property type="protein sequence ID" value="NXG12783.1"/>
    <property type="molecule type" value="Genomic_DNA"/>
</dbReference>
<reference evidence="9 10" key="1">
    <citation type="submission" date="2019-09" db="EMBL/GenBank/DDBJ databases">
        <title>Bird 10,000 Genomes (B10K) Project - Family phase.</title>
        <authorList>
            <person name="Zhang G."/>
        </authorList>
    </citation>
    <scope>NUCLEOTIDE SEQUENCE [LARGE SCALE GENOMIC DNA]</scope>
    <source>
        <strain evidence="9">B10K-DU-001-06</strain>
        <tissue evidence="9">Muscle</tissue>
    </source>
</reference>
<dbReference type="GO" id="GO:0004519">
    <property type="term" value="F:endonuclease activity"/>
    <property type="evidence" value="ECO:0007669"/>
    <property type="project" value="UniProtKB-KW"/>
</dbReference>
<accession>A0A7K8ZBT2</accession>
<sequence length="66" mass="7517">WTYLGWRITHSIVKPQKMEITSSVTTLNDAQRLVGELQWIRPVVGLTNADIYPLLSLLRGTKPNEP</sequence>
<keyword evidence="5" id="KW-0378">Hydrolase</keyword>
<evidence type="ECO:0000256" key="6">
    <source>
        <dbReference type="ARBA" id="ARBA00022918"/>
    </source>
</evidence>
<comment type="caution">
    <text evidence="9">The sequence shown here is derived from an EMBL/GenBank/DDBJ whole genome shotgun (WGS) entry which is preliminary data.</text>
</comment>
<evidence type="ECO:0000256" key="2">
    <source>
        <dbReference type="ARBA" id="ARBA00022695"/>
    </source>
</evidence>
<name>A0A7K8ZBT2_9PASS</name>
<keyword evidence="4" id="KW-0255">Endonuclease</keyword>
<keyword evidence="2" id="KW-0548">Nucleotidyltransferase</keyword>
<dbReference type="PANTHER" id="PTHR41694:SF3">
    <property type="entry name" value="RNA-DIRECTED DNA POLYMERASE-RELATED"/>
    <property type="match status" value="1"/>
</dbReference>
<feature type="non-terminal residue" evidence="9">
    <location>
        <position position="1"/>
    </location>
</feature>
<feature type="domain" description="Reverse transcriptase thumb" evidence="7">
    <location>
        <begin position="15"/>
        <end position="62"/>
    </location>
</feature>
<dbReference type="Pfam" id="PF06817">
    <property type="entry name" value="RVT_thumb"/>
    <property type="match status" value="1"/>
</dbReference>
<evidence type="ECO:0000313" key="8">
    <source>
        <dbReference type="EMBL" id="NXG05494.1"/>
    </source>
</evidence>
<dbReference type="GO" id="GO:0016787">
    <property type="term" value="F:hydrolase activity"/>
    <property type="evidence" value="ECO:0007669"/>
    <property type="project" value="UniProtKB-KW"/>
</dbReference>
<dbReference type="AlphaFoldDB" id="A0A7K8ZBT2"/>
<dbReference type="EMBL" id="VWZD01006743">
    <property type="protein sequence ID" value="NXG05494.1"/>
    <property type="molecule type" value="Genomic_DNA"/>
</dbReference>
<proteinExistence type="predicted"/>
<dbReference type="Gene3D" id="3.30.70.270">
    <property type="match status" value="1"/>
</dbReference>
<dbReference type="Proteomes" id="UP000558958">
    <property type="component" value="Unassembled WGS sequence"/>
</dbReference>
<dbReference type="GO" id="GO:0035613">
    <property type="term" value="F:RNA stem-loop binding"/>
    <property type="evidence" value="ECO:0007669"/>
    <property type="project" value="TreeGrafter"/>
</dbReference>
<evidence type="ECO:0000256" key="1">
    <source>
        <dbReference type="ARBA" id="ARBA00022679"/>
    </source>
</evidence>
<dbReference type="PANTHER" id="PTHR41694">
    <property type="entry name" value="ENDOGENOUS RETROVIRUS GROUP K MEMBER POL PROTEIN"/>
    <property type="match status" value="1"/>
</dbReference>
<gene>
    <name evidence="9" type="primary">Ervk18_1</name>
    <name evidence="8" type="synonym">Ervk18_0</name>
    <name evidence="8" type="ORF">SAKLUC_R15915</name>
    <name evidence="9" type="ORF">SAKLUC_R15957</name>
</gene>
<evidence type="ECO:0000256" key="5">
    <source>
        <dbReference type="ARBA" id="ARBA00022801"/>
    </source>
</evidence>
<evidence type="ECO:0000313" key="10">
    <source>
        <dbReference type="Proteomes" id="UP000558958"/>
    </source>
</evidence>
<feature type="non-terminal residue" evidence="9">
    <location>
        <position position="66"/>
    </location>
</feature>
<dbReference type="InterPro" id="IPR010661">
    <property type="entry name" value="RVT_thumb"/>
</dbReference>
<evidence type="ECO:0000256" key="4">
    <source>
        <dbReference type="ARBA" id="ARBA00022759"/>
    </source>
</evidence>
<keyword evidence="10" id="KW-1185">Reference proteome</keyword>